<evidence type="ECO:0000256" key="10">
    <source>
        <dbReference type="ARBA" id="ARBA00023065"/>
    </source>
</evidence>
<dbReference type="GO" id="GO:0006811">
    <property type="term" value="P:monoatomic ion transport"/>
    <property type="evidence" value="ECO:0007669"/>
    <property type="project" value="UniProtKB-KW"/>
</dbReference>
<evidence type="ECO:0000256" key="1">
    <source>
        <dbReference type="ARBA" id="ARBA00003408"/>
    </source>
</evidence>
<feature type="transmembrane region" description="Helical" evidence="13">
    <location>
        <begin position="277"/>
        <end position="298"/>
    </location>
</feature>
<evidence type="ECO:0000256" key="13">
    <source>
        <dbReference type="SAM" id="Phobius"/>
    </source>
</evidence>
<evidence type="ECO:0000256" key="5">
    <source>
        <dbReference type="ARBA" id="ARBA00022448"/>
    </source>
</evidence>
<evidence type="ECO:0000256" key="9">
    <source>
        <dbReference type="ARBA" id="ARBA00022989"/>
    </source>
</evidence>
<feature type="transmembrane region" description="Helical" evidence="13">
    <location>
        <begin position="93"/>
        <end position="115"/>
    </location>
</feature>
<dbReference type="CDD" id="cd13138">
    <property type="entry name" value="MATE_yoeA_like"/>
    <property type="match status" value="1"/>
</dbReference>
<dbReference type="InterPro" id="IPR002528">
    <property type="entry name" value="MATE_fam"/>
</dbReference>
<evidence type="ECO:0000256" key="2">
    <source>
        <dbReference type="ARBA" id="ARBA00004651"/>
    </source>
</evidence>
<dbReference type="GO" id="GO:0042910">
    <property type="term" value="F:xenobiotic transmembrane transporter activity"/>
    <property type="evidence" value="ECO:0007669"/>
    <property type="project" value="InterPro"/>
</dbReference>
<proteinExistence type="inferred from homology"/>
<feature type="transmembrane region" description="Helical" evidence="13">
    <location>
        <begin position="190"/>
        <end position="214"/>
    </location>
</feature>
<keyword evidence="5" id="KW-0813">Transport</keyword>
<feature type="transmembrane region" description="Helical" evidence="13">
    <location>
        <begin position="387"/>
        <end position="408"/>
    </location>
</feature>
<evidence type="ECO:0000256" key="4">
    <source>
        <dbReference type="ARBA" id="ARBA00020268"/>
    </source>
</evidence>
<keyword evidence="7" id="KW-1003">Cell membrane</keyword>
<dbReference type="NCBIfam" id="TIGR00797">
    <property type="entry name" value="matE"/>
    <property type="match status" value="1"/>
</dbReference>
<feature type="transmembrane region" description="Helical" evidence="13">
    <location>
        <begin position="12"/>
        <end position="32"/>
    </location>
</feature>
<feature type="transmembrane region" description="Helical" evidence="13">
    <location>
        <begin position="135"/>
        <end position="152"/>
    </location>
</feature>
<keyword evidence="8 13" id="KW-0812">Transmembrane</keyword>
<dbReference type="PANTHER" id="PTHR43298:SF2">
    <property type="entry name" value="FMN_FAD EXPORTER YEEO-RELATED"/>
    <property type="match status" value="1"/>
</dbReference>
<dbReference type="InterPro" id="IPR048279">
    <property type="entry name" value="MdtK-like"/>
</dbReference>
<evidence type="ECO:0000256" key="12">
    <source>
        <dbReference type="ARBA" id="ARBA00031636"/>
    </source>
</evidence>
<evidence type="ECO:0000313" key="15">
    <source>
        <dbReference type="Proteomes" id="UP000239614"/>
    </source>
</evidence>
<dbReference type="OrthoDB" id="9776324at2"/>
<dbReference type="PANTHER" id="PTHR43298">
    <property type="entry name" value="MULTIDRUG RESISTANCE PROTEIN NORM-RELATED"/>
    <property type="match status" value="1"/>
</dbReference>
<comment type="function">
    <text evidence="1">Multidrug efflux pump.</text>
</comment>
<comment type="subcellular location">
    <subcellularLocation>
        <location evidence="2">Cell membrane</location>
        <topology evidence="2">Multi-pass membrane protein</topology>
    </subcellularLocation>
</comment>
<accession>A0A2T0AQL0</accession>
<feature type="transmembrane region" description="Helical" evidence="13">
    <location>
        <begin position="164"/>
        <end position="184"/>
    </location>
</feature>
<feature type="transmembrane region" description="Helical" evidence="13">
    <location>
        <begin position="235"/>
        <end position="257"/>
    </location>
</feature>
<evidence type="ECO:0000256" key="3">
    <source>
        <dbReference type="ARBA" id="ARBA00010199"/>
    </source>
</evidence>
<evidence type="ECO:0000256" key="8">
    <source>
        <dbReference type="ARBA" id="ARBA00022692"/>
    </source>
</evidence>
<feature type="transmembrane region" description="Helical" evidence="13">
    <location>
        <begin position="358"/>
        <end position="375"/>
    </location>
</feature>
<keyword evidence="10" id="KW-0406">Ion transport</keyword>
<keyword evidence="9 13" id="KW-1133">Transmembrane helix</keyword>
<dbReference type="Pfam" id="PF01554">
    <property type="entry name" value="MatE"/>
    <property type="match status" value="2"/>
</dbReference>
<dbReference type="PIRSF" id="PIRSF006603">
    <property type="entry name" value="DinF"/>
    <property type="match status" value="1"/>
</dbReference>
<comment type="similarity">
    <text evidence="3">Belongs to the multi antimicrobial extrusion (MATE) (TC 2.A.66.1) family.</text>
</comment>
<dbReference type="GO" id="GO:0015297">
    <property type="term" value="F:antiporter activity"/>
    <property type="evidence" value="ECO:0007669"/>
    <property type="project" value="UniProtKB-KW"/>
</dbReference>
<dbReference type="EMBL" id="PVXN01000043">
    <property type="protein sequence ID" value="PRR71625.1"/>
    <property type="molecule type" value="Genomic_DNA"/>
</dbReference>
<evidence type="ECO:0000256" key="11">
    <source>
        <dbReference type="ARBA" id="ARBA00023136"/>
    </source>
</evidence>
<sequence>MDKEYLINEKPLKALLVFALPMIIGNLFQQFYTMADSVVVGRFVSENALAAVGASYSLTNVFICIAIGGGVGASVITSKYFGSREYGQMKESVYTALFSFLIISIILGIFGFFTGKEIMQLLNTPSNILDMAAEYLNIYFLGLPFLFMYNVLSAMFNAIGRSRIPLYLLIFSSLLNIFLDVYMVRSLNLGISGVAWATLIAQGISAIFAFLLFLKELATYSDNNYSIFNKKELKSMAVIALPSIFQQSTVSIGMMLVQSVVNSFGSEMLAGFSAAMRVESICVVPMAAMGNAISSYTAQNIGAKKYERVQKGYHTANKIVAVFAILICVILEGFHMPIISMFLGDDGTRLALQTGTSYLKFMGWFFVLIGLKMVTDGLLRGAGDMKMFTVANLANLSVRVAIAILLAPRFGINFVWYAVPIGWFVNFIMSFAQYKTENWKHTLVDVSCKKQNGNRIKKLQT</sequence>
<feature type="transmembrane region" description="Helical" evidence="13">
    <location>
        <begin position="52"/>
        <end position="81"/>
    </location>
</feature>
<dbReference type="AlphaFoldDB" id="A0A2T0AQL0"/>
<reference evidence="14 15" key="1">
    <citation type="submission" date="2018-03" db="EMBL/GenBank/DDBJ databases">
        <title>Genome sequence of Clostridium thermopalmarium DSM 5974.</title>
        <authorList>
            <person name="Poehlein A."/>
            <person name="Daniel R."/>
        </authorList>
    </citation>
    <scope>NUCLEOTIDE SEQUENCE [LARGE SCALE GENOMIC DNA]</scope>
    <source>
        <strain evidence="14 15">DSM 5974</strain>
    </source>
</reference>
<dbReference type="GO" id="GO:0005886">
    <property type="term" value="C:plasma membrane"/>
    <property type="evidence" value="ECO:0007669"/>
    <property type="project" value="UniProtKB-SubCell"/>
</dbReference>
<gene>
    <name evidence="14" type="primary">mepA_5</name>
    <name evidence="14" type="ORF">CPAL_16910</name>
</gene>
<keyword evidence="11 13" id="KW-0472">Membrane</keyword>
<evidence type="ECO:0000256" key="6">
    <source>
        <dbReference type="ARBA" id="ARBA00022449"/>
    </source>
</evidence>
<protein>
    <recommendedName>
        <fullName evidence="4">Probable multidrug resistance protein NorM</fullName>
    </recommendedName>
    <alternativeName>
        <fullName evidence="12">Multidrug-efflux transporter</fullName>
    </alternativeName>
</protein>
<dbReference type="Proteomes" id="UP000239614">
    <property type="component" value="Unassembled WGS sequence"/>
</dbReference>
<evidence type="ECO:0000313" key="14">
    <source>
        <dbReference type="EMBL" id="PRR71625.1"/>
    </source>
</evidence>
<name>A0A2T0AQL0_9CLOT</name>
<keyword evidence="15" id="KW-1185">Reference proteome</keyword>
<keyword evidence="6" id="KW-0050">Antiport</keyword>
<feature type="transmembrane region" description="Helical" evidence="13">
    <location>
        <begin position="319"/>
        <end position="338"/>
    </location>
</feature>
<comment type="caution">
    <text evidence="14">The sequence shown here is derived from an EMBL/GenBank/DDBJ whole genome shotgun (WGS) entry which is preliminary data.</text>
</comment>
<feature type="transmembrane region" description="Helical" evidence="13">
    <location>
        <begin position="414"/>
        <end position="432"/>
    </location>
</feature>
<organism evidence="14 15">
    <name type="scientific">Clostridium thermopalmarium DSM 5974</name>
    <dbReference type="NCBI Taxonomy" id="1121340"/>
    <lineage>
        <taxon>Bacteria</taxon>
        <taxon>Bacillati</taxon>
        <taxon>Bacillota</taxon>
        <taxon>Clostridia</taxon>
        <taxon>Eubacteriales</taxon>
        <taxon>Clostridiaceae</taxon>
        <taxon>Clostridium</taxon>
    </lineage>
</organism>
<dbReference type="InterPro" id="IPR050222">
    <property type="entry name" value="MATE_MdtK"/>
</dbReference>
<evidence type="ECO:0000256" key="7">
    <source>
        <dbReference type="ARBA" id="ARBA00022475"/>
    </source>
</evidence>